<reference evidence="4 5" key="1">
    <citation type="journal article" date="2012" name="Stand. Genomic Sci.">
        <title>Complete genome sequence of the aerobic, heterotroph Marinithermus hydrothermalis type strain (T1(T)) from a deep-sea hydrothermal vent chimney.</title>
        <authorList>
            <person name="Copeland A."/>
            <person name="Gu W."/>
            <person name="Yasawong M."/>
            <person name="Lapidus A."/>
            <person name="Lucas S."/>
            <person name="Deshpande S."/>
            <person name="Pagani I."/>
            <person name="Tapia R."/>
            <person name="Cheng J.F."/>
            <person name="Goodwin L.A."/>
            <person name="Pitluck S."/>
            <person name="Liolios K."/>
            <person name="Ivanova N."/>
            <person name="Mavromatis K."/>
            <person name="Mikhailova N."/>
            <person name="Pati A."/>
            <person name="Chen A."/>
            <person name="Palaniappan K."/>
            <person name="Land M."/>
            <person name="Pan C."/>
            <person name="Brambilla E.M."/>
            <person name="Rohde M."/>
            <person name="Tindall B.J."/>
            <person name="Sikorski J."/>
            <person name="Goker M."/>
            <person name="Detter J.C."/>
            <person name="Bristow J."/>
            <person name="Eisen J.A."/>
            <person name="Markowitz V."/>
            <person name="Hugenholtz P."/>
            <person name="Kyrpides N.C."/>
            <person name="Klenk H.P."/>
            <person name="Woyke T."/>
        </authorList>
    </citation>
    <scope>NUCLEOTIDE SEQUENCE [LARGE SCALE GENOMIC DNA]</scope>
    <source>
        <strain evidence="5">DSM 14884 / JCM 11576 / T1</strain>
    </source>
</reference>
<dbReference type="PANTHER" id="PTHR43155:SF2">
    <property type="entry name" value="CYCLIC DI-GMP PHOSPHODIESTERASE PA4108"/>
    <property type="match status" value="1"/>
</dbReference>
<sequence length="457" mass="51646">MRLKVPLAPPKVLGYIGFLFLAFLALDFALYQFLPRATSYHWYDVFFWGLIVLWAKQIKVPLPFNASISHLFIIALAAVVLFPAWVPPLLVFIFAFDKDFGKPHYPWYKDLFNRTQNGIATSLAALVYYTFTQVLPLSAGGYDLSAGVGISLAAFTFFIINITLVSVAIHLATGATFRKIWTENVSWLALSYLLLSPVSLLLARLYSADPPLLGGWGGFSVLLFLIPLYYSRYHWDEFVKLREAFDSTIELLMKALDAKDPFTRMHSERVTAIAVDLAKAAGIDEIERKKIELGSKIHDIGKIGIPDAVLLKPTRLTEEEFRIIKSHPERGVFLLKPAERYLGEVFPIIKHHHERWDGRGYPDGLAGHEIPLWARIVALADAYEAMTAGRPYQKAKTPEEAMQEILDLAGIQFDPKLARLFHEIWKTDPIWKDREVFLQATASSLPFLEPSAPEDSP</sequence>
<keyword evidence="1" id="KW-1133">Transmembrane helix</keyword>
<feature type="domain" description="HD-GYP" evidence="3">
    <location>
        <begin position="241"/>
        <end position="437"/>
    </location>
</feature>
<feature type="domain" description="HD" evidence="2">
    <location>
        <begin position="263"/>
        <end position="386"/>
    </location>
</feature>
<dbReference type="RefSeq" id="WP_013702950.1">
    <property type="nucleotide sequence ID" value="NC_015387.1"/>
</dbReference>
<keyword evidence="5" id="KW-1185">Reference proteome</keyword>
<dbReference type="PANTHER" id="PTHR43155">
    <property type="entry name" value="CYCLIC DI-GMP PHOSPHODIESTERASE PA4108-RELATED"/>
    <property type="match status" value="1"/>
</dbReference>
<dbReference type="AlphaFoldDB" id="F2NLR5"/>
<evidence type="ECO:0000259" key="2">
    <source>
        <dbReference type="PROSITE" id="PS51831"/>
    </source>
</evidence>
<dbReference type="InterPro" id="IPR037522">
    <property type="entry name" value="HD_GYP_dom"/>
</dbReference>
<dbReference type="Proteomes" id="UP000007030">
    <property type="component" value="Chromosome"/>
</dbReference>
<protein>
    <submittedName>
        <fullName evidence="4">Metal dependent phosphohydrolase</fullName>
    </submittedName>
</protein>
<dbReference type="EMBL" id="CP002630">
    <property type="protein sequence ID" value="AEB10895.1"/>
    <property type="molecule type" value="Genomic_DNA"/>
</dbReference>
<evidence type="ECO:0000313" key="4">
    <source>
        <dbReference type="EMBL" id="AEB10895.1"/>
    </source>
</evidence>
<feature type="transmembrane region" description="Helical" evidence="1">
    <location>
        <begin position="146"/>
        <end position="173"/>
    </location>
</feature>
<dbReference type="Gene3D" id="1.10.3210.10">
    <property type="entry name" value="Hypothetical protein af1432"/>
    <property type="match status" value="1"/>
</dbReference>
<dbReference type="PROSITE" id="PS51832">
    <property type="entry name" value="HD_GYP"/>
    <property type="match status" value="1"/>
</dbReference>
<feature type="transmembrane region" description="Helical" evidence="1">
    <location>
        <begin position="185"/>
        <end position="206"/>
    </location>
</feature>
<gene>
    <name evidence="4" type="ordered locus">Marky_0132</name>
</gene>
<organism evidence="4 5">
    <name type="scientific">Marinithermus hydrothermalis (strain DSM 14884 / JCM 11576 / T1)</name>
    <dbReference type="NCBI Taxonomy" id="869210"/>
    <lineage>
        <taxon>Bacteria</taxon>
        <taxon>Thermotogati</taxon>
        <taxon>Deinococcota</taxon>
        <taxon>Deinococci</taxon>
        <taxon>Thermales</taxon>
        <taxon>Thermaceae</taxon>
        <taxon>Marinithermus</taxon>
    </lineage>
</organism>
<dbReference type="OrthoDB" id="23815at2"/>
<evidence type="ECO:0000256" key="1">
    <source>
        <dbReference type="SAM" id="Phobius"/>
    </source>
</evidence>
<accession>F2NLR5</accession>
<dbReference type="HOGENOM" id="CLU_000445_92_14_0"/>
<evidence type="ECO:0000259" key="3">
    <source>
        <dbReference type="PROSITE" id="PS51832"/>
    </source>
</evidence>
<dbReference type="Pfam" id="PF13487">
    <property type="entry name" value="HD_5"/>
    <property type="match status" value="1"/>
</dbReference>
<dbReference type="KEGG" id="mhd:Marky_0132"/>
<feature type="transmembrane region" description="Helical" evidence="1">
    <location>
        <begin position="70"/>
        <end position="96"/>
    </location>
</feature>
<dbReference type="SMART" id="SM00471">
    <property type="entry name" value="HDc"/>
    <property type="match status" value="1"/>
</dbReference>
<proteinExistence type="predicted"/>
<name>F2NLR5_MARHT</name>
<keyword evidence="1" id="KW-0812">Transmembrane</keyword>
<dbReference type="InterPro" id="IPR048430">
    <property type="entry name" value="MASE9"/>
</dbReference>
<dbReference type="eggNOG" id="COG3437">
    <property type="taxonomic scope" value="Bacteria"/>
</dbReference>
<dbReference type="PROSITE" id="PS51831">
    <property type="entry name" value="HD"/>
    <property type="match status" value="1"/>
</dbReference>
<dbReference type="STRING" id="869210.Marky_0132"/>
<dbReference type="InterPro" id="IPR006674">
    <property type="entry name" value="HD_domain"/>
</dbReference>
<feature type="transmembrane region" description="Helical" evidence="1">
    <location>
        <begin position="12"/>
        <end position="34"/>
    </location>
</feature>
<dbReference type="CDD" id="cd00077">
    <property type="entry name" value="HDc"/>
    <property type="match status" value="1"/>
</dbReference>
<evidence type="ECO:0000313" key="5">
    <source>
        <dbReference type="Proteomes" id="UP000007030"/>
    </source>
</evidence>
<dbReference type="Pfam" id="PF20972">
    <property type="entry name" value="MASE9"/>
    <property type="match status" value="1"/>
</dbReference>
<feature type="transmembrane region" description="Helical" evidence="1">
    <location>
        <begin position="212"/>
        <end position="230"/>
    </location>
</feature>
<dbReference type="InterPro" id="IPR003607">
    <property type="entry name" value="HD/PDEase_dom"/>
</dbReference>
<keyword evidence="1" id="KW-0472">Membrane</keyword>
<dbReference type="SUPFAM" id="SSF109604">
    <property type="entry name" value="HD-domain/PDEase-like"/>
    <property type="match status" value="1"/>
</dbReference>